<sequence length="355" mass="35666">MDERANGLRRRRPGRGGRLAVAGLAAAVLAAAPASASAGGDRGHHAGPDLRALAGKRILLANDDSVQAARPDGADGRGLYALRKALCEAKADVVVVGPWAQQSGRSRASASSPQVTVAPPAAVPAQYAQDCSTAPSGGPVVGVCQGAGQCAPSSASVTPADAVDLALGAYLPQRIGWTHGPDLVLTGINSGANTDLSVNLSGTVGAAVAAVEHGVPAVAVSAGTRATSVPSDTSYQVAARYATRVAARLFARKATGRLARERLIININCPDVTAGVDPTPRWTHVGRVAVDRFSYTATGENGYRLGYGAVQPAPGLDPHSDTATLAGGHISIGAVTVDRDGSGAAGWARAVTMTG</sequence>
<evidence type="ECO:0000313" key="8">
    <source>
        <dbReference type="EMBL" id="MWA03197.1"/>
    </source>
</evidence>
<dbReference type="EMBL" id="WBMS02000018">
    <property type="protein sequence ID" value="MWA03197.1"/>
    <property type="molecule type" value="Genomic_DNA"/>
</dbReference>
<dbReference type="Proteomes" id="UP000462055">
    <property type="component" value="Unassembled WGS sequence"/>
</dbReference>
<evidence type="ECO:0000256" key="2">
    <source>
        <dbReference type="ARBA" id="ARBA00011062"/>
    </source>
</evidence>
<keyword evidence="9" id="KW-1185">Reference proteome</keyword>
<evidence type="ECO:0000256" key="1">
    <source>
        <dbReference type="ARBA" id="ARBA00000815"/>
    </source>
</evidence>
<evidence type="ECO:0000313" key="9">
    <source>
        <dbReference type="Proteomes" id="UP000462055"/>
    </source>
</evidence>
<dbReference type="SUPFAM" id="SSF64167">
    <property type="entry name" value="SurE-like"/>
    <property type="match status" value="1"/>
</dbReference>
<dbReference type="InterPro" id="IPR030048">
    <property type="entry name" value="SurE"/>
</dbReference>
<dbReference type="InterPro" id="IPR002828">
    <property type="entry name" value="SurE-like_Pase/nucleotidase"/>
</dbReference>
<accession>A0A6I4MGR5</accession>
<feature type="domain" description="Survival protein SurE-like phosphatase/nucleotidase" evidence="7">
    <location>
        <begin position="58"/>
        <end position="287"/>
    </location>
</feature>
<keyword evidence="5" id="KW-0378">Hydrolase</keyword>
<dbReference type="PANTHER" id="PTHR30457:SF0">
    <property type="entry name" value="PHOSPHATASE, PUTATIVE (AFU_ORTHOLOGUE AFUA_4G01070)-RELATED"/>
    <property type="match status" value="1"/>
</dbReference>
<name>A0A6I4MGR5_9ACTN</name>
<comment type="catalytic activity">
    <reaction evidence="1">
        <text>a ribonucleoside 5'-phosphate + H2O = a ribonucleoside + phosphate</text>
        <dbReference type="Rhea" id="RHEA:12484"/>
        <dbReference type="ChEBI" id="CHEBI:15377"/>
        <dbReference type="ChEBI" id="CHEBI:18254"/>
        <dbReference type="ChEBI" id="CHEBI:43474"/>
        <dbReference type="ChEBI" id="CHEBI:58043"/>
        <dbReference type="EC" id="3.1.3.5"/>
    </reaction>
</comment>
<dbReference type="RefSeq" id="WP_151595743.1">
    <property type="nucleotide sequence ID" value="NZ_WBMS02000018.1"/>
</dbReference>
<evidence type="ECO:0000256" key="4">
    <source>
        <dbReference type="ARBA" id="ARBA00022723"/>
    </source>
</evidence>
<keyword evidence="4" id="KW-0479">Metal-binding</keyword>
<keyword evidence="6" id="KW-0732">Signal</keyword>
<dbReference type="AlphaFoldDB" id="A0A6I4MGR5"/>
<dbReference type="InterPro" id="IPR036523">
    <property type="entry name" value="SurE-like_sf"/>
</dbReference>
<dbReference type="GO" id="GO:0046872">
    <property type="term" value="F:metal ion binding"/>
    <property type="evidence" value="ECO:0007669"/>
    <property type="project" value="UniProtKB-KW"/>
</dbReference>
<comment type="caution">
    <text evidence="8">The sequence shown here is derived from an EMBL/GenBank/DDBJ whole genome shotgun (WGS) entry which is preliminary data.</text>
</comment>
<dbReference type="Gene3D" id="3.40.1210.10">
    <property type="entry name" value="Survival protein SurE-like phosphatase/nucleotidase"/>
    <property type="match status" value="1"/>
</dbReference>
<evidence type="ECO:0000256" key="6">
    <source>
        <dbReference type="SAM" id="SignalP"/>
    </source>
</evidence>
<proteinExistence type="inferred from homology"/>
<gene>
    <name evidence="8" type="ORF">F8568_023025</name>
</gene>
<dbReference type="GO" id="GO:0008253">
    <property type="term" value="F:5'-nucleotidase activity"/>
    <property type="evidence" value="ECO:0007669"/>
    <property type="project" value="UniProtKB-EC"/>
</dbReference>
<feature type="chain" id="PRO_5038647958" description="5'-nucleotidase" evidence="6">
    <location>
        <begin position="39"/>
        <end position="355"/>
    </location>
</feature>
<comment type="similarity">
    <text evidence="2">Belongs to the SurE nucleotidase family.</text>
</comment>
<evidence type="ECO:0000259" key="7">
    <source>
        <dbReference type="Pfam" id="PF01975"/>
    </source>
</evidence>
<organism evidence="8 9">
    <name type="scientific">Actinomadura physcomitrii</name>
    <dbReference type="NCBI Taxonomy" id="2650748"/>
    <lineage>
        <taxon>Bacteria</taxon>
        <taxon>Bacillati</taxon>
        <taxon>Actinomycetota</taxon>
        <taxon>Actinomycetes</taxon>
        <taxon>Streptosporangiales</taxon>
        <taxon>Thermomonosporaceae</taxon>
        <taxon>Actinomadura</taxon>
    </lineage>
</organism>
<evidence type="ECO:0000256" key="5">
    <source>
        <dbReference type="ARBA" id="ARBA00022801"/>
    </source>
</evidence>
<dbReference type="EC" id="3.1.3.5" evidence="3"/>
<protein>
    <recommendedName>
        <fullName evidence="3">5'-nucleotidase</fullName>
        <ecNumber evidence="3">3.1.3.5</ecNumber>
    </recommendedName>
</protein>
<dbReference type="PANTHER" id="PTHR30457">
    <property type="entry name" value="5'-NUCLEOTIDASE SURE"/>
    <property type="match status" value="1"/>
</dbReference>
<dbReference type="Pfam" id="PF01975">
    <property type="entry name" value="SurE"/>
    <property type="match status" value="1"/>
</dbReference>
<evidence type="ECO:0000256" key="3">
    <source>
        <dbReference type="ARBA" id="ARBA00012643"/>
    </source>
</evidence>
<feature type="signal peptide" evidence="6">
    <location>
        <begin position="1"/>
        <end position="38"/>
    </location>
</feature>
<dbReference type="PROSITE" id="PS51318">
    <property type="entry name" value="TAT"/>
    <property type="match status" value="1"/>
</dbReference>
<dbReference type="InterPro" id="IPR006311">
    <property type="entry name" value="TAT_signal"/>
</dbReference>
<reference evidence="8" key="1">
    <citation type="submission" date="2019-12" db="EMBL/GenBank/DDBJ databases">
        <title>Actinomadura physcomitrii sp. nov., a novel actinomycete isolated from moss [Physcomitrium sphaericum (Ludw) Fuernr].</title>
        <authorList>
            <person name="Zhuang X."/>
        </authorList>
    </citation>
    <scope>NUCLEOTIDE SEQUENCE [LARGE SCALE GENOMIC DNA]</scope>
    <source>
        <strain evidence="8">LD22</strain>
    </source>
</reference>